<dbReference type="Proteomes" id="UP000292274">
    <property type="component" value="Unassembled WGS sequence"/>
</dbReference>
<dbReference type="OrthoDB" id="3242865at2"/>
<accession>A0A4R0G5G5</accession>
<dbReference type="AlphaFoldDB" id="A0A4R0G5G5"/>
<dbReference type="EMBL" id="SJJR01000024">
    <property type="protein sequence ID" value="TCB91596.1"/>
    <property type="molecule type" value="Genomic_DNA"/>
</dbReference>
<sequence>MLKSLAAMIAAIAMTLAVAAPAHAADGADWRLVRLVELNPGTTEEEMQTALEEAATELGITYDEMLDQALAQADEAVEVDPCLPDEDEPLPDPEPEPAGFALACSSTSPGVVNLGSGRYKGDIFHSWARTLKVVHNHVGIYYNTSTVVEAPGGTTNSRSVSASTHRVQLPLYKMSVSTTQANRDIAANYAYNNLRNKAYDSNFAFNKTSSATKLNCSELVWRAYKKSTANIDLSWSWDPFAVYPNDIKGSSKTVTYYTRTS</sequence>
<dbReference type="InterPro" id="IPR024453">
    <property type="entry name" value="Peptidase_C92"/>
</dbReference>
<keyword evidence="1" id="KW-0732">Signal</keyword>
<name>A0A4R0G5G5_9ACTN</name>
<keyword evidence="3" id="KW-1185">Reference proteome</keyword>
<protein>
    <submittedName>
        <fullName evidence="2">Uncharacterized protein</fullName>
    </submittedName>
</protein>
<dbReference type="Pfam" id="PF05708">
    <property type="entry name" value="Peptidase_C92"/>
    <property type="match status" value="1"/>
</dbReference>
<feature type="chain" id="PRO_5020563061" evidence="1">
    <location>
        <begin position="25"/>
        <end position="261"/>
    </location>
</feature>
<dbReference type="RefSeq" id="WP_131307944.1">
    <property type="nucleotide sequence ID" value="NZ_SJJR01000024.1"/>
</dbReference>
<evidence type="ECO:0000313" key="2">
    <source>
        <dbReference type="EMBL" id="TCB91596.1"/>
    </source>
</evidence>
<feature type="signal peptide" evidence="1">
    <location>
        <begin position="1"/>
        <end position="24"/>
    </location>
</feature>
<organism evidence="2 3">
    <name type="scientific">Micromonospora zingiberis</name>
    <dbReference type="NCBI Taxonomy" id="2053011"/>
    <lineage>
        <taxon>Bacteria</taxon>
        <taxon>Bacillati</taxon>
        <taxon>Actinomycetota</taxon>
        <taxon>Actinomycetes</taxon>
        <taxon>Micromonosporales</taxon>
        <taxon>Micromonosporaceae</taxon>
        <taxon>Micromonospora</taxon>
    </lineage>
</organism>
<dbReference type="Gene3D" id="3.90.1720.10">
    <property type="entry name" value="endopeptidase domain like (from Nostoc punctiforme)"/>
    <property type="match status" value="1"/>
</dbReference>
<comment type="caution">
    <text evidence="2">The sequence shown here is derived from an EMBL/GenBank/DDBJ whole genome shotgun (WGS) entry which is preliminary data.</text>
</comment>
<evidence type="ECO:0000256" key="1">
    <source>
        <dbReference type="SAM" id="SignalP"/>
    </source>
</evidence>
<dbReference type="SUPFAM" id="SSF54001">
    <property type="entry name" value="Cysteine proteinases"/>
    <property type="match status" value="1"/>
</dbReference>
<evidence type="ECO:0000313" key="3">
    <source>
        <dbReference type="Proteomes" id="UP000292274"/>
    </source>
</evidence>
<dbReference type="InterPro" id="IPR038765">
    <property type="entry name" value="Papain-like_cys_pep_sf"/>
</dbReference>
<gene>
    <name evidence="2" type="ORF">E0H26_25240</name>
</gene>
<reference evidence="2 3" key="1">
    <citation type="submission" date="2019-02" db="EMBL/GenBank/DDBJ databases">
        <title>Jishengella sp. nov., isolated from a root of Zingiber montanum.</title>
        <authorList>
            <person name="Kuncharoen N."/>
            <person name="Kudo T."/>
            <person name="Masahiro Y."/>
            <person name="Ohkuma M."/>
            <person name="Tanasupawat S."/>
        </authorList>
    </citation>
    <scope>NUCLEOTIDE SEQUENCE [LARGE SCALE GENOMIC DNA]</scope>
    <source>
        <strain evidence="2 3">PLAI 1-1</strain>
    </source>
</reference>
<proteinExistence type="predicted"/>